<proteinExistence type="predicted"/>
<evidence type="ECO:0000313" key="2">
    <source>
        <dbReference type="EMBL" id="CRZ01577.1"/>
    </source>
</evidence>
<feature type="transmembrane region" description="Helical" evidence="1">
    <location>
        <begin position="6"/>
        <end position="31"/>
    </location>
</feature>
<keyword evidence="1" id="KW-0472">Membrane</keyword>
<feature type="non-terminal residue" evidence="2">
    <location>
        <position position="177"/>
    </location>
</feature>
<dbReference type="EMBL" id="HACM01001135">
    <property type="protein sequence ID" value="CRZ01577.1"/>
    <property type="molecule type" value="Transcribed_RNA"/>
</dbReference>
<feature type="non-terminal residue" evidence="2">
    <location>
        <position position="1"/>
    </location>
</feature>
<keyword evidence="1" id="KW-1133">Transmembrane helix</keyword>
<evidence type="ECO:0000256" key="1">
    <source>
        <dbReference type="SAM" id="Phobius"/>
    </source>
</evidence>
<accession>A0A0H5QIV3</accession>
<reference evidence="2" key="1">
    <citation type="submission" date="2015-04" db="EMBL/GenBank/DDBJ databases">
        <title>The genome sequence of the plant pathogenic Rhizarian Plasmodiophora brassicae reveals insights in its biotrophic life cycle and the origin of chitin synthesis.</title>
        <authorList>
            <person name="Schwelm A."/>
            <person name="Fogelqvist J."/>
            <person name="Knaust A."/>
            <person name="Julke S."/>
            <person name="Lilja T."/>
            <person name="Dhandapani V."/>
            <person name="Bonilla-Rosso G."/>
            <person name="Karlsson M."/>
            <person name="Shevchenko A."/>
            <person name="Choi S.R."/>
            <person name="Kim H.G."/>
            <person name="Park J.Y."/>
            <person name="Lim Y.P."/>
            <person name="Ludwig-Muller J."/>
            <person name="Dixelius C."/>
        </authorList>
    </citation>
    <scope>NUCLEOTIDE SEQUENCE</scope>
    <source>
        <tissue evidence="2">Potato root galls</tissue>
    </source>
</reference>
<dbReference type="AlphaFoldDB" id="A0A0H5QIV3"/>
<keyword evidence="1" id="KW-0812">Transmembrane</keyword>
<protein>
    <submittedName>
        <fullName evidence="2">Uncharacterized protein</fullName>
    </submittedName>
</protein>
<sequence length="177" mass="19701">FNFTGILAALFASPELVGFVVVAGCCCFFFTGKREEKKREKSTSLPLSPVDLAWIYCLVRVRWWRWLLLAGVAGCCLPGCWLLLATAAGCWLLLARLLDGRGERATGERRKRGGEERTALSPADFAGGFSLPHRRYRRKGEGRRRRWFERRGGCHQQVVAIVAGKIMEVGEAAAGLE</sequence>
<name>A0A0H5QIV3_9EUKA</name>
<feature type="transmembrane region" description="Helical" evidence="1">
    <location>
        <begin position="67"/>
        <end position="94"/>
    </location>
</feature>
<organism evidence="2">
    <name type="scientific">Spongospora subterranea</name>
    <dbReference type="NCBI Taxonomy" id="70186"/>
    <lineage>
        <taxon>Eukaryota</taxon>
        <taxon>Sar</taxon>
        <taxon>Rhizaria</taxon>
        <taxon>Endomyxa</taxon>
        <taxon>Phytomyxea</taxon>
        <taxon>Plasmodiophorida</taxon>
        <taxon>Plasmodiophoridae</taxon>
        <taxon>Spongospora</taxon>
    </lineage>
</organism>